<accession>A0A835VUN1</accession>
<proteinExistence type="predicted"/>
<gene>
    <name evidence="2" type="ORF">HYH02_014874</name>
</gene>
<feature type="region of interest" description="Disordered" evidence="1">
    <location>
        <begin position="51"/>
        <end position="110"/>
    </location>
</feature>
<evidence type="ECO:0000313" key="2">
    <source>
        <dbReference type="EMBL" id="KAG2426119.1"/>
    </source>
</evidence>
<feature type="compositionally biased region" description="Acidic residues" evidence="1">
    <location>
        <begin position="89"/>
        <end position="109"/>
    </location>
</feature>
<sequence>MRVGLLGPASVSADDPVVVSAAALMAQKQSEGGVLQKLFARASAINLAAHGDDEVELEDEDNEELRYPSSESESESECESEYALSTGGESEEEEEEGSVEWPMSDDEDPTLAQALELAELGFD</sequence>
<protein>
    <submittedName>
        <fullName evidence="2">Uncharacterized protein</fullName>
    </submittedName>
</protein>
<name>A0A835VUN1_9CHLO</name>
<dbReference type="Proteomes" id="UP000613740">
    <property type="component" value="Unassembled WGS sequence"/>
</dbReference>
<comment type="caution">
    <text evidence="2">The sequence shown here is derived from an EMBL/GenBank/DDBJ whole genome shotgun (WGS) entry which is preliminary data.</text>
</comment>
<reference evidence="2" key="1">
    <citation type="journal article" date="2020" name="bioRxiv">
        <title>Comparative genomics of Chlamydomonas.</title>
        <authorList>
            <person name="Craig R.J."/>
            <person name="Hasan A.R."/>
            <person name="Ness R.W."/>
            <person name="Keightley P.D."/>
        </authorList>
    </citation>
    <scope>NUCLEOTIDE SEQUENCE</scope>
    <source>
        <strain evidence="2">CCAP 11/173</strain>
    </source>
</reference>
<evidence type="ECO:0000256" key="1">
    <source>
        <dbReference type="SAM" id="MobiDB-lite"/>
    </source>
</evidence>
<keyword evidence="3" id="KW-1185">Reference proteome</keyword>
<organism evidence="2 3">
    <name type="scientific">Chlamydomonas schloesseri</name>
    <dbReference type="NCBI Taxonomy" id="2026947"/>
    <lineage>
        <taxon>Eukaryota</taxon>
        <taxon>Viridiplantae</taxon>
        <taxon>Chlorophyta</taxon>
        <taxon>core chlorophytes</taxon>
        <taxon>Chlorophyceae</taxon>
        <taxon>CS clade</taxon>
        <taxon>Chlamydomonadales</taxon>
        <taxon>Chlamydomonadaceae</taxon>
        <taxon>Chlamydomonas</taxon>
    </lineage>
</organism>
<dbReference type="AlphaFoldDB" id="A0A835VUN1"/>
<feature type="compositionally biased region" description="Acidic residues" evidence="1">
    <location>
        <begin position="53"/>
        <end position="63"/>
    </location>
</feature>
<evidence type="ECO:0000313" key="3">
    <source>
        <dbReference type="Proteomes" id="UP000613740"/>
    </source>
</evidence>
<dbReference type="EMBL" id="JAEHOD010000109">
    <property type="protein sequence ID" value="KAG2426119.1"/>
    <property type="molecule type" value="Genomic_DNA"/>
</dbReference>